<reference evidence="4" key="1">
    <citation type="journal article" date="2019" name="Int. J. Syst. Evol. Microbiol.">
        <title>The Global Catalogue of Microorganisms (GCM) 10K type strain sequencing project: providing services to taxonomists for standard genome sequencing and annotation.</title>
        <authorList>
            <consortium name="The Broad Institute Genomics Platform"/>
            <consortium name="The Broad Institute Genome Sequencing Center for Infectious Disease"/>
            <person name="Wu L."/>
            <person name="Ma J."/>
        </authorList>
    </citation>
    <scope>NUCLEOTIDE SEQUENCE [LARGE SCALE GENOMIC DNA]</scope>
    <source>
        <strain evidence="4">KCTC 52094</strain>
    </source>
</reference>
<dbReference type="InterPro" id="IPR006286">
    <property type="entry name" value="C56_PfpI-like"/>
</dbReference>
<dbReference type="Gene3D" id="3.40.50.880">
    <property type="match status" value="1"/>
</dbReference>
<comment type="similarity">
    <text evidence="1">Belongs to the peptidase C56 family.</text>
</comment>
<dbReference type="InterPro" id="IPR002818">
    <property type="entry name" value="DJ-1/PfpI"/>
</dbReference>
<dbReference type="CDD" id="cd03134">
    <property type="entry name" value="GATase1_PfpI_like"/>
    <property type="match status" value="1"/>
</dbReference>
<dbReference type="InterPro" id="IPR029062">
    <property type="entry name" value="Class_I_gatase-like"/>
</dbReference>
<evidence type="ECO:0000256" key="1">
    <source>
        <dbReference type="ARBA" id="ARBA00008542"/>
    </source>
</evidence>
<keyword evidence="4" id="KW-1185">Reference proteome</keyword>
<proteinExistence type="inferred from homology"/>
<evidence type="ECO:0000313" key="4">
    <source>
        <dbReference type="Proteomes" id="UP001595593"/>
    </source>
</evidence>
<protein>
    <submittedName>
        <fullName evidence="3">Type 1 glutamine amidotransferase domain-containing protein</fullName>
    </submittedName>
</protein>
<dbReference type="RefSeq" id="WP_379595292.1">
    <property type="nucleotide sequence ID" value="NZ_JBHRTN010000008.1"/>
</dbReference>
<keyword evidence="3" id="KW-0315">Glutamine amidotransferase</keyword>
<organism evidence="3 4">
    <name type="scientific">Teichococcus globiformis</name>
    <dbReference type="NCBI Taxonomy" id="2307229"/>
    <lineage>
        <taxon>Bacteria</taxon>
        <taxon>Pseudomonadati</taxon>
        <taxon>Pseudomonadota</taxon>
        <taxon>Alphaproteobacteria</taxon>
        <taxon>Acetobacterales</taxon>
        <taxon>Roseomonadaceae</taxon>
        <taxon>Roseomonas</taxon>
    </lineage>
</organism>
<evidence type="ECO:0000259" key="2">
    <source>
        <dbReference type="Pfam" id="PF01965"/>
    </source>
</evidence>
<dbReference type="PANTHER" id="PTHR42733">
    <property type="entry name" value="DJ-1 PROTEIN"/>
    <property type="match status" value="1"/>
</dbReference>
<gene>
    <name evidence="3" type="ORF">ACFOD4_07325</name>
</gene>
<dbReference type="Pfam" id="PF01965">
    <property type="entry name" value="DJ-1_PfpI"/>
    <property type="match status" value="1"/>
</dbReference>
<dbReference type="Proteomes" id="UP001595593">
    <property type="component" value="Unassembled WGS sequence"/>
</dbReference>
<feature type="domain" description="DJ-1/PfpI" evidence="2">
    <location>
        <begin position="8"/>
        <end position="183"/>
    </location>
</feature>
<name>A0ABV7G0C5_9PROT</name>
<dbReference type="NCBIfam" id="TIGR01382">
    <property type="entry name" value="PfpI"/>
    <property type="match status" value="1"/>
</dbReference>
<dbReference type="PROSITE" id="PS51276">
    <property type="entry name" value="PEPTIDASE_C56_PFPI"/>
    <property type="match status" value="1"/>
</dbReference>
<comment type="caution">
    <text evidence="3">The sequence shown here is derived from an EMBL/GenBank/DDBJ whole genome shotgun (WGS) entry which is preliminary data.</text>
</comment>
<evidence type="ECO:0000313" key="3">
    <source>
        <dbReference type="EMBL" id="MFC3124865.1"/>
    </source>
</evidence>
<sequence>MPEIQQAKILIVATDGYEEKELTVPLETLRGKGATVHVAAPEKTREPGVIKGWDGQKQPEDWGRTVQVDRKINEVKAADYDAIVLPGGVINPDHLRVDQAVLSLVRDFAGQGKVVAAICHGPWILVEAGLAKGRRMTSFKSIRTDVENAGAQWLDQEVVTDKGIVTSRSPDDLDAFVAKIVEEVREPGHGDRRVA</sequence>
<dbReference type="EMBL" id="JBHRTN010000008">
    <property type="protein sequence ID" value="MFC3124865.1"/>
    <property type="molecule type" value="Genomic_DNA"/>
</dbReference>
<dbReference type="PANTHER" id="PTHR42733:SF12">
    <property type="entry name" value="PROTEINASE"/>
    <property type="match status" value="1"/>
</dbReference>
<accession>A0ABV7G0C5</accession>
<dbReference type="SUPFAM" id="SSF52317">
    <property type="entry name" value="Class I glutamine amidotransferase-like"/>
    <property type="match status" value="1"/>
</dbReference>